<feature type="domain" description="Major facilitator superfamily (MFS) profile" evidence="7">
    <location>
        <begin position="22"/>
        <end position="435"/>
    </location>
</feature>
<feature type="transmembrane region" description="Helical" evidence="6">
    <location>
        <begin position="189"/>
        <end position="210"/>
    </location>
</feature>
<comment type="caution">
    <text evidence="8">The sequence shown here is derived from an EMBL/GenBank/DDBJ whole genome shotgun (WGS) entry which is preliminary data.</text>
</comment>
<dbReference type="SUPFAM" id="SSF103473">
    <property type="entry name" value="MFS general substrate transporter"/>
    <property type="match status" value="1"/>
</dbReference>
<keyword evidence="5 6" id="KW-0472">Membrane</keyword>
<protein>
    <submittedName>
        <fullName evidence="8">MFS transporter</fullName>
    </submittedName>
</protein>
<sequence length="448" mass="48394">MMKKASLQSSDSYPSERYGWYVILVLFLVTVLSQMDRQLPTLLVGPIKAQFAISDTAFSILQGYAFAIVYTLAGIPLGRLVDRGHRRNLILAGLLFWSLMTMLSGFATNYWQLFVGRMGVGVGEAVLAPAAYSMIADTIRPERRGRALAIYYMSIGIGSGASLLLGGLILQGLPADGVELPGLGRLDTWRWMFLLAGAPGILVAGLLLTVGEPRRQDHGRGNTSAPSIRDVGHFLYRQRATFSRVLVYPAILAVIGYGSLAWAPTMLQRRFDIPSAESGVTIGLLIAICGTLGTLISGWLSDYWHAKNHTSARFKVTLVGQCLLLPTVSVWSLMPDPFWCCTLLGLSLVGLAIAQTAAPVAIQEITPNRMRGQLIAIYLLLGGLLGIGLGPTLVALITDQLFNDNAMLHWSIALSAAPLSAVGLWLCWSGQKPYAQTMLSLSREASGD</sequence>
<reference evidence="8 9" key="1">
    <citation type="submission" date="2019-03" db="EMBL/GenBank/DDBJ databases">
        <title>Draft genome of Gammaproteobacteria bacterium LSUCC0057, a member of the SAR92 clade.</title>
        <authorList>
            <person name="Lanclos V.C."/>
            <person name="Doiron C."/>
            <person name="Henson M.W."/>
            <person name="Thrash J.C."/>
        </authorList>
    </citation>
    <scope>NUCLEOTIDE SEQUENCE [LARGE SCALE GENOMIC DNA]</scope>
    <source>
        <strain evidence="8 9">LSUCC0057</strain>
    </source>
</reference>
<evidence type="ECO:0000256" key="3">
    <source>
        <dbReference type="ARBA" id="ARBA00022692"/>
    </source>
</evidence>
<evidence type="ECO:0000313" key="9">
    <source>
        <dbReference type="Proteomes" id="UP000298133"/>
    </source>
</evidence>
<feature type="transmembrane region" description="Helical" evidence="6">
    <location>
        <begin position="312"/>
        <end position="331"/>
    </location>
</feature>
<dbReference type="Proteomes" id="UP000298133">
    <property type="component" value="Unassembled WGS sequence"/>
</dbReference>
<feature type="transmembrane region" description="Helical" evidence="6">
    <location>
        <begin position="114"/>
        <end position="135"/>
    </location>
</feature>
<proteinExistence type="predicted"/>
<dbReference type="OrthoDB" id="6057322at2"/>
<accession>A0A4Y8UIW9</accession>
<feature type="transmembrane region" description="Helical" evidence="6">
    <location>
        <begin position="279"/>
        <end position="300"/>
    </location>
</feature>
<feature type="transmembrane region" description="Helical" evidence="6">
    <location>
        <begin position="147"/>
        <end position="169"/>
    </location>
</feature>
<feature type="transmembrane region" description="Helical" evidence="6">
    <location>
        <begin position="408"/>
        <end position="428"/>
    </location>
</feature>
<evidence type="ECO:0000256" key="1">
    <source>
        <dbReference type="ARBA" id="ARBA00004141"/>
    </source>
</evidence>
<feature type="transmembrane region" description="Helical" evidence="6">
    <location>
        <begin position="374"/>
        <end position="396"/>
    </location>
</feature>
<feature type="transmembrane region" description="Helical" evidence="6">
    <location>
        <begin position="89"/>
        <end position="108"/>
    </location>
</feature>
<feature type="transmembrane region" description="Helical" evidence="6">
    <location>
        <begin position="343"/>
        <end position="362"/>
    </location>
</feature>
<keyword evidence="9" id="KW-1185">Reference proteome</keyword>
<dbReference type="Gene3D" id="1.20.1250.20">
    <property type="entry name" value="MFS general substrate transporter like domains"/>
    <property type="match status" value="1"/>
</dbReference>
<evidence type="ECO:0000259" key="7">
    <source>
        <dbReference type="PROSITE" id="PS50850"/>
    </source>
</evidence>
<dbReference type="EMBL" id="SPIA01000002">
    <property type="protein sequence ID" value="TFH67754.1"/>
    <property type="molecule type" value="Genomic_DNA"/>
</dbReference>
<evidence type="ECO:0000256" key="6">
    <source>
        <dbReference type="SAM" id="Phobius"/>
    </source>
</evidence>
<dbReference type="PANTHER" id="PTHR23505:SF79">
    <property type="entry name" value="PROTEIN SPINSTER"/>
    <property type="match status" value="1"/>
</dbReference>
<name>A0A4Y8UIW9_9GAMM</name>
<comment type="subcellular location">
    <subcellularLocation>
        <location evidence="1">Membrane</location>
        <topology evidence="1">Multi-pass membrane protein</topology>
    </subcellularLocation>
</comment>
<keyword evidence="4 6" id="KW-1133">Transmembrane helix</keyword>
<feature type="transmembrane region" description="Helical" evidence="6">
    <location>
        <begin position="245"/>
        <end position="267"/>
    </location>
</feature>
<dbReference type="GO" id="GO:0022857">
    <property type="term" value="F:transmembrane transporter activity"/>
    <property type="evidence" value="ECO:0007669"/>
    <property type="project" value="InterPro"/>
</dbReference>
<dbReference type="InterPro" id="IPR036259">
    <property type="entry name" value="MFS_trans_sf"/>
</dbReference>
<dbReference type="InterPro" id="IPR044770">
    <property type="entry name" value="MFS_spinster-like"/>
</dbReference>
<dbReference type="GO" id="GO:0016020">
    <property type="term" value="C:membrane"/>
    <property type="evidence" value="ECO:0007669"/>
    <property type="project" value="UniProtKB-SubCell"/>
</dbReference>
<feature type="transmembrane region" description="Helical" evidence="6">
    <location>
        <begin position="56"/>
        <end position="77"/>
    </location>
</feature>
<dbReference type="Pfam" id="PF07690">
    <property type="entry name" value="MFS_1"/>
    <property type="match status" value="1"/>
</dbReference>
<evidence type="ECO:0000256" key="4">
    <source>
        <dbReference type="ARBA" id="ARBA00022989"/>
    </source>
</evidence>
<dbReference type="PROSITE" id="PS50850">
    <property type="entry name" value="MFS"/>
    <property type="match status" value="1"/>
</dbReference>
<feature type="transmembrane region" description="Helical" evidence="6">
    <location>
        <begin position="20"/>
        <end position="36"/>
    </location>
</feature>
<organism evidence="8 9">
    <name type="scientific">Gammaproteobacteria bacterium LSUCC0057</name>
    <dbReference type="NCBI Taxonomy" id="2559237"/>
    <lineage>
        <taxon>Bacteria</taxon>
        <taxon>Pseudomonadati</taxon>
        <taxon>Pseudomonadota</taxon>
        <taxon>Gammaproteobacteria</taxon>
        <taxon>Cellvibrionales</taxon>
        <taxon>Porticoccaceae</taxon>
        <taxon>SAR92 clade</taxon>
    </lineage>
</organism>
<evidence type="ECO:0000313" key="8">
    <source>
        <dbReference type="EMBL" id="TFH67754.1"/>
    </source>
</evidence>
<dbReference type="InterPro" id="IPR011701">
    <property type="entry name" value="MFS"/>
</dbReference>
<gene>
    <name evidence="8" type="ORF">E3W66_05750</name>
</gene>
<keyword evidence="3 6" id="KW-0812">Transmembrane</keyword>
<evidence type="ECO:0000256" key="5">
    <source>
        <dbReference type="ARBA" id="ARBA00023136"/>
    </source>
</evidence>
<dbReference type="AlphaFoldDB" id="A0A4Y8UIW9"/>
<evidence type="ECO:0000256" key="2">
    <source>
        <dbReference type="ARBA" id="ARBA00022448"/>
    </source>
</evidence>
<keyword evidence="2" id="KW-0813">Transport</keyword>
<dbReference type="InterPro" id="IPR020846">
    <property type="entry name" value="MFS_dom"/>
</dbReference>
<dbReference type="PANTHER" id="PTHR23505">
    <property type="entry name" value="SPINSTER"/>
    <property type="match status" value="1"/>
</dbReference>